<proteinExistence type="predicted"/>
<name>A0A1J7J3N5_9PEZI</name>
<reference evidence="2 3" key="1">
    <citation type="submission" date="2016-10" db="EMBL/GenBank/DDBJ databases">
        <title>Draft genome sequence of Coniochaeta ligniaria NRRL30616, a lignocellulolytic fungus for bioabatement of inhibitors in plant biomass hydrolysates.</title>
        <authorList>
            <consortium name="DOE Joint Genome Institute"/>
            <person name="Jimenez D.J."/>
            <person name="Hector R.E."/>
            <person name="Riley R."/>
            <person name="Sun H."/>
            <person name="Grigoriev I.V."/>
            <person name="Van Elsas J.D."/>
            <person name="Nichols N.N."/>
        </authorList>
    </citation>
    <scope>NUCLEOTIDE SEQUENCE [LARGE SCALE GENOMIC DNA]</scope>
    <source>
        <strain evidence="2 3">NRRL 30616</strain>
    </source>
</reference>
<feature type="signal peptide" evidence="1">
    <location>
        <begin position="1"/>
        <end position="24"/>
    </location>
</feature>
<organism evidence="2 3">
    <name type="scientific">Coniochaeta ligniaria NRRL 30616</name>
    <dbReference type="NCBI Taxonomy" id="1408157"/>
    <lineage>
        <taxon>Eukaryota</taxon>
        <taxon>Fungi</taxon>
        <taxon>Dikarya</taxon>
        <taxon>Ascomycota</taxon>
        <taxon>Pezizomycotina</taxon>
        <taxon>Sordariomycetes</taxon>
        <taxon>Sordariomycetidae</taxon>
        <taxon>Coniochaetales</taxon>
        <taxon>Coniochaetaceae</taxon>
        <taxon>Coniochaeta</taxon>
    </lineage>
</organism>
<evidence type="ECO:0000313" key="2">
    <source>
        <dbReference type="EMBL" id="OIW34077.1"/>
    </source>
</evidence>
<gene>
    <name evidence="2" type="ORF">CONLIGDRAFT_641132</name>
</gene>
<keyword evidence="1" id="KW-0732">Signal</keyword>
<protein>
    <submittedName>
        <fullName evidence="2">Uncharacterized protein</fullName>
    </submittedName>
</protein>
<dbReference type="InParanoid" id="A0A1J7J3N5"/>
<evidence type="ECO:0000313" key="3">
    <source>
        <dbReference type="Proteomes" id="UP000182658"/>
    </source>
</evidence>
<sequence length="106" mass="11254">MSRSSLGPFLGTLALTVELSLVFAAEPRWVASTIDQAGSVGSPTLKSLISAIDGDSTLAQMCQHDEREVTGSKAVYEAPSLVVIAVGMAVTVQWCWKVYLPQEANV</sequence>
<dbReference type="Proteomes" id="UP000182658">
    <property type="component" value="Unassembled WGS sequence"/>
</dbReference>
<accession>A0A1J7J3N5</accession>
<feature type="chain" id="PRO_5012792062" evidence="1">
    <location>
        <begin position="25"/>
        <end position="106"/>
    </location>
</feature>
<dbReference type="AlphaFoldDB" id="A0A1J7J3N5"/>
<keyword evidence="3" id="KW-1185">Reference proteome</keyword>
<dbReference type="EMBL" id="KV875094">
    <property type="protein sequence ID" value="OIW34077.1"/>
    <property type="molecule type" value="Genomic_DNA"/>
</dbReference>
<evidence type="ECO:0000256" key="1">
    <source>
        <dbReference type="SAM" id="SignalP"/>
    </source>
</evidence>